<evidence type="ECO:0000259" key="5">
    <source>
        <dbReference type="PROSITE" id="PS50105"/>
    </source>
</evidence>
<dbReference type="SMART" id="SM00454">
    <property type="entry name" value="SAM"/>
    <property type="match status" value="1"/>
</dbReference>
<dbReference type="OrthoDB" id="74412at2759"/>
<gene>
    <name evidence="8" type="ORF">HCN44_004082</name>
</gene>
<dbReference type="CDD" id="cd09511">
    <property type="entry name" value="SAM_CNK1_2_3-suppressor"/>
    <property type="match status" value="1"/>
</dbReference>
<name>A0A835CVP8_APHGI</name>
<feature type="compositionally biased region" description="Low complexity" evidence="3">
    <location>
        <begin position="1700"/>
        <end position="1731"/>
    </location>
</feature>
<feature type="compositionally biased region" description="Polar residues" evidence="3">
    <location>
        <begin position="1289"/>
        <end position="1299"/>
    </location>
</feature>
<dbReference type="InterPro" id="IPR001849">
    <property type="entry name" value="PH_domain"/>
</dbReference>
<comment type="similarity">
    <text evidence="1">Belongs to the CNKSR family.</text>
</comment>
<evidence type="ECO:0000313" key="8">
    <source>
        <dbReference type="EMBL" id="KAF7994610.1"/>
    </source>
</evidence>
<dbReference type="CDD" id="cd06748">
    <property type="entry name" value="PDZ_CNK1_2_3-like"/>
    <property type="match status" value="1"/>
</dbReference>
<dbReference type="InterPro" id="IPR001478">
    <property type="entry name" value="PDZ"/>
</dbReference>
<dbReference type="CDD" id="cd13326">
    <property type="entry name" value="PH_CNK_insect-like"/>
    <property type="match status" value="1"/>
</dbReference>
<dbReference type="InterPro" id="IPR036034">
    <property type="entry name" value="PDZ_sf"/>
</dbReference>
<dbReference type="FunFam" id="2.30.42.10:FF:000060">
    <property type="entry name" value="Connector enhancer of kinase suppressor of Ras 2"/>
    <property type="match status" value="1"/>
</dbReference>
<dbReference type="Pfam" id="PF00169">
    <property type="entry name" value="PH"/>
    <property type="match status" value="1"/>
</dbReference>
<protein>
    <recommendedName>
        <fullName evidence="10">Connector enhancer of kinase suppressor of ras</fullName>
    </recommendedName>
</protein>
<dbReference type="InterPro" id="IPR011993">
    <property type="entry name" value="PH-like_dom_sf"/>
</dbReference>
<feature type="region of interest" description="Disordered" evidence="3">
    <location>
        <begin position="1370"/>
        <end position="1527"/>
    </location>
</feature>
<feature type="region of interest" description="Disordered" evidence="3">
    <location>
        <begin position="1283"/>
        <end position="1309"/>
    </location>
</feature>
<feature type="compositionally biased region" description="Polar residues" evidence="3">
    <location>
        <begin position="1403"/>
        <end position="1415"/>
    </location>
</feature>
<evidence type="ECO:0000313" key="9">
    <source>
        <dbReference type="Proteomes" id="UP000639338"/>
    </source>
</evidence>
<dbReference type="EMBL" id="JACMRX010000002">
    <property type="protein sequence ID" value="KAF7994610.1"/>
    <property type="molecule type" value="Genomic_DNA"/>
</dbReference>
<feature type="domain" description="PDZ" evidence="6">
    <location>
        <begin position="205"/>
        <end position="286"/>
    </location>
</feature>
<evidence type="ECO:0000259" key="4">
    <source>
        <dbReference type="PROSITE" id="PS50003"/>
    </source>
</evidence>
<evidence type="ECO:0000259" key="7">
    <source>
        <dbReference type="PROSITE" id="PS51290"/>
    </source>
</evidence>
<dbReference type="InterPro" id="IPR051566">
    <property type="entry name" value="CNKSR"/>
</dbReference>
<dbReference type="Gene3D" id="2.30.42.10">
    <property type="match status" value="1"/>
</dbReference>
<feature type="compositionally biased region" description="Low complexity" evidence="3">
    <location>
        <begin position="974"/>
        <end position="988"/>
    </location>
</feature>
<dbReference type="PANTHER" id="PTHR12844">
    <property type="entry name" value="CONNECTOR ENCHANCER OF KINASE SUPPRESSOR OF RAS"/>
    <property type="match status" value="1"/>
</dbReference>
<dbReference type="Gene3D" id="1.10.150.50">
    <property type="entry name" value="Transcription Factor, Ets-1"/>
    <property type="match status" value="1"/>
</dbReference>
<feature type="region of interest" description="Disordered" evidence="3">
    <location>
        <begin position="783"/>
        <end position="821"/>
    </location>
</feature>
<evidence type="ECO:0000256" key="3">
    <source>
        <dbReference type="SAM" id="MobiDB-lite"/>
    </source>
</evidence>
<feature type="compositionally biased region" description="Polar residues" evidence="3">
    <location>
        <begin position="1656"/>
        <end position="1667"/>
    </location>
</feature>
<dbReference type="InterPro" id="IPR013761">
    <property type="entry name" value="SAM/pointed_sf"/>
</dbReference>
<feature type="region of interest" description="Disordered" evidence="3">
    <location>
        <begin position="1777"/>
        <end position="1851"/>
    </location>
</feature>
<feature type="region of interest" description="Disordered" evidence="3">
    <location>
        <begin position="1185"/>
        <end position="1268"/>
    </location>
</feature>
<feature type="compositionally biased region" description="Polar residues" evidence="3">
    <location>
        <begin position="1229"/>
        <end position="1246"/>
    </location>
</feature>
<feature type="compositionally biased region" description="Basic and acidic residues" evidence="3">
    <location>
        <begin position="1478"/>
        <end position="1494"/>
    </location>
</feature>
<evidence type="ECO:0000256" key="1">
    <source>
        <dbReference type="ARBA" id="ARBA00009498"/>
    </source>
</evidence>
<dbReference type="Pfam" id="PF10534">
    <property type="entry name" value="CRIC_ras_sig"/>
    <property type="match status" value="1"/>
</dbReference>
<dbReference type="PROSITE" id="PS50105">
    <property type="entry name" value="SAM_DOMAIN"/>
    <property type="match status" value="1"/>
</dbReference>
<dbReference type="Pfam" id="PF00536">
    <property type="entry name" value="SAM_1"/>
    <property type="match status" value="1"/>
</dbReference>
<feature type="compositionally biased region" description="Pro residues" evidence="3">
    <location>
        <begin position="1789"/>
        <end position="1805"/>
    </location>
</feature>
<keyword evidence="2" id="KW-0597">Phosphoprotein</keyword>
<dbReference type="SUPFAM" id="SSF50156">
    <property type="entry name" value="PDZ domain-like"/>
    <property type="match status" value="1"/>
</dbReference>
<reference evidence="8 9" key="1">
    <citation type="submission" date="2020-08" db="EMBL/GenBank/DDBJ databases">
        <title>Aphidius gifuensis genome sequencing and assembly.</title>
        <authorList>
            <person name="Du Z."/>
        </authorList>
    </citation>
    <scope>NUCLEOTIDE SEQUENCE [LARGE SCALE GENOMIC DNA]</scope>
    <source>
        <strain evidence="8">YNYX2018</strain>
        <tissue evidence="8">Adults</tissue>
    </source>
</reference>
<accession>A0A835CVP8</accession>
<dbReference type="SUPFAM" id="SSF47769">
    <property type="entry name" value="SAM/Pointed domain"/>
    <property type="match status" value="1"/>
</dbReference>
<feature type="region of interest" description="Disordered" evidence="3">
    <location>
        <begin position="467"/>
        <end position="489"/>
    </location>
</feature>
<dbReference type="PROSITE" id="PS50003">
    <property type="entry name" value="PH_DOMAIN"/>
    <property type="match status" value="1"/>
</dbReference>
<feature type="compositionally biased region" description="Low complexity" evidence="3">
    <location>
        <begin position="798"/>
        <end position="809"/>
    </location>
</feature>
<evidence type="ECO:0008006" key="10">
    <source>
        <dbReference type="Google" id="ProtNLM"/>
    </source>
</evidence>
<dbReference type="InterPro" id="IPR001660">
    <property type="entry name" value="SAM"/>
</dbReference>
<feature type="compositionally biased region" description="Basic and acidic residues" evidence="3">
    <location>
        <begin position="1827"/>
        <end position="1837"/>
    </location>
</feature>
<sequence>MAYVNVAEWKTEQICEWLKGLDNSVLPYVHSFTNNKVNGQQLLSLRPEDLEQLGVIKFGHQEILLEAVEYLRNFHYELDRENLQLLALRLSCQSHSLYNELSKQNDSKPVTTQTLSDVVGVVNAVKPLVRWLDRPPFSGQLEYNDKKTQLLKLSIEMSMCAQRDRFADKPIEEIRTTCEELGNLADYIIQDIADPMILQPSSLDLATLKKRPGDDLGFYILPSFHGTHQIAEIKFGSVAHQCGKMEEGDEIVQVNYQTVVGWERKNVLELFNESPAEVLLTLKRRPRHTKVYGQIYIKPYRLPSNKKTPYATRWQHNLPSPRPEFLTIPDFTMPLPSSDSDSEVEQPLSIRLYASKPRSLVQRRATITGASPITKSSIDIEEFWRELKQEHNTTFHLRDKAASCAHGLDNVQSSNIRPQTCLGIEQTKRNNNINNNNNNKYEGDKKVVKFNDKITEVNNNNNMVNINDKNNNDKSCDNSTVPLNKSNDSNVDDIDNNNLNNEINNSLRCRKERGKLDKSHSTPAYDLTDTIPVEIIDISQNIIKVNNNNNNNINYNCSSSINKIVKTDIINIKNNDNILLNDDKKNENGNVAQKINNIEDKYLNEINEINDIDIHKDHCNDDSSFIDTNSSTKDDDLSISNENYEMDKLSDICGLSRESSEEKSESTSSYMEGIYSSSSETDAPLVKFKNVNSISLTENNNTSSNNTTVDIKNNSSNELNLNNDEILKINSPSTSISSVSSSLLQLNKKTLLDKESSDSSDTKITICLPIEEKNEPKKLDIIKLRSTPPEPPPRKYFNKPSPLNLNINIPPEPPERPKIPDRNEIKKDVRKIQNDNNNYTVTINNNRDCFDGYRDFVEKSLDFIDEPGTPINDKKTSSSSTTTIDNFGYAEINENNLKEDNKIDNKYDRFGTGNYIQNQTEMSNHRTIDLTDGAGCSRQIQNEKSRTLEKDKHNDKGVVNRAMMVARSIGLHTSSKISTSSSSSASPRSSRKRNIILAKRRNVSVKDIGQGDLEGWLTYRSRGAGGAWARSWFILKGSLLYRFKNHDSIKSDCLIALPGFTASQADEVKSRKYSFKVYHTGTVFYFAADTDDSLILWLDFINKATLGADSNNRTSGLFSETDESDSESTTKSTIKTTSEKAFGSLKKLGRKDSGINKEHDIGGASLDRKYLRFLGAKTQNVPVPTAQFRSYRRVLPSSSSSSSSTPNRKPDNSTNSPDLRVTVAGSTFYGLTSSHSATDVPTTSQDMGDYRQTTDRSQSSRSRRPDDLRGFVTLEEFMLSHQSEDRQAALNNAASSSPRQQHQQQQQRNTSLNNDHINMNYRQLDVDNNNGVVYGHSRGFSNDFSNNGMIYGHPRNGEETLPTNNRQQLNLSSSLSSSSGYGFPRTPDDRTTQDHRFVESIYGNRSDSDTNSLTRNDNHSNSNNTNDNKYDRSIPSPRKPWESTTTYTRRIQEGAVYYPPKQNDTSSSSSSTTTYGKQEARSRLAELSQSRDPHGLAAKIYSRVDNKNDNNSNNNNPQSLTRRFIRDNGYSGSSGDLTCCSKSDTLQRARNEATVCRKGSFNLNDRKNDYNNSPKKTIIDKQTNWIDSLRRNNNNDKKTITSLQKSRLKTVAQYQPPPIPLSPFEQDGMRAAFEMHLDNNKNDNNVPHKTSRLKSLFSSNKSPQKLNNFDYPKDTQKTLLGSPRLHRALFRDKNNTSTKQQQQQQQYQQSIIGRSGSQSPGDSGISQSISSYSGISQSHTLSHSFSSVSSVSDWSPDGISMNSGKYTMAHQVCQKRPSNASVRSLMNPPTLPYIPPPTSPPPPDDYPGLEYPPIFEPGTYSLSDTSLLRKKEQKNIDDNDDDDGGHNNHEE</sequence>
<proteinExistence type="inferred from homology"/>
<organism evidence="8 9">
    <name type="scientific">Aphidius gifuensis</name>
    <name type="common">Parasitoid wasp</name>
    <dbReference type="NCBI Taxonomy" id="684658"/>
    <lineage>
        <taxon>Eukaryota</taxon>
        <taxon>Metazoa</taxon>
        <taxon>Ecdysozoa</taxon>
        <taxon>Arthropoda</taxon>
        <taxon>Hexapoda</taxon>
        <taxon>Insecta</taxon>
        <taxon>Pterygota</taxon>
        <taxon>Neoptera</taxon>
        <taxon>Endopterygota</taxon>
        <taxon>Hymenoptera</taxon>
        <taxon>Apocrita</taxon>
        <taxon>Ichneumonoidea</taxon>
        <taxon>Braconidae</taxon>
        <taxon>Aphidiinae</taxon>
        <taxon>Aphidius</taxon>
    </lineage>
</organism>
<dbReference type="Proteomes" id="UP000639338">
    <property type="component" value="Unassembled WGS sequence"/>
</dbReference>
<feature type="region of interest" description="Disordered" evidence="3">
    <location>
        <begin position="1112"/>
        <end position="1134"/>
    </location>
</feature>
<dbReference type="PROSITE" id="PS51290">
    <property type="entry name" value="CRIC"/>
    <property type="match status" value="1"/>
</dbReference>
<dbReference type="SUPFAM" id="SSF50729">
    <property type="entry name" value="PH domain-like"/>
    <property type="match status" value="1"/>
</dbReference>
<feature type="domain" description="PH" evidence="4">
    <location>
        <begin position="1010"/>
        <end position="1106"/>
    </location>
</feature>
<dbReference type="Gene3D" id="2.30.29.30">
    <property type="entry name" value="Pleckstrin-homology domain (PH domain)/Phosphotyrosine-binding domain (PTB)"/>
    <property type="match status" value="1"/>
</dbReference>
<dbReference type="InterPro" id="IPR049628">
    <property type="entry name" value="CNK1-3_SAM"/>
</dbReference>
<comment type="caution">
    <text evidence="8">The sequence shown here is derived from an EMBL/GenBank/DDBJ whole genome shotgun (WGS) entry which is preliminary data.</text>
</comment>
<feature type="domain" description="CRIC" evidence="7">
    <location>
        <begin position="82"/>
        <end position="168"/>
    </location>
</feature>
<dbReference type="PROSITE" id="PS50106">
    <property type="entry name" value="PDZ"/>
    <property type="match status" value="1"/>
</dbReference>
<feature type="compositionally biased region" description="Basic and acidic residues" evidence="3">
    <location>
        <begin position="1386"/>
        <end position="1398"/>
    </location>
</feature>
<dbReference type="SMART" id="SM00233">
    <property type="entry name" value="PH"/>
    <property type="match status" value="1"/>
</dbReference>
<feature type="domain" description="SAM" evidence="5">
    <location>
        <begin position="9"/>
        <end position="74"/>
    </location>
</feature>
<dbReference type="InterPro" id="IPR017874">
    <property type="entry name" value="CRIC_domain"/>
</dbReference>
<evidence type="ECO:0000256" key="2">
    <source>
        <dbReference type="ARBA" id="ARBA00022553"/>
    </source>
</evidence>
<keyword evidence="9" id="KW-1185">Reference proteome</keyword>
<evidence type="ECO:0000259" key="6">
    <source>
        <dbReference type="PROSITE" id="PS50106"/>
    </source>
</evidence>
<dbReference type="SMART" id="SM00228">
    <property type="entry name" value="PDZ"/>
    <property type="match status" value="1"/>
</dbReference>
<feature type="region of interest" description="Disordered" evidence="3">
    <location>
        <begin position="1656"/>
        <end position="1731"/>
    </location>
</feature>
<dbReference type="PANTHER" id="PTHR12844:SF42">
    <property type="entry name" value="CONNECTOR ENHANCER OF KSR PROTEIN CNK"/>
    <property type="match status" value="1"/>
</dbReference>
<feature type="region of interest" description="Disordered" evidence="3">
    <location>
        <begin position="973"/>
        <end position="993"/>
    </location>
</feature>
<feature type="compositionally biased region" description="Low complexity" evidence="3">
    <location>
        <begin position="1465"/>
        <end position="1474"/>
    </location>
</feature>